<dbReference type="EMBL" id="JAPDPJ010000070">
    <property type="protein sequence ID" value="MCW3788892.1"/>
    <property type="molecule type" value="Genomic_DNA"/>
</dbReference>
<dbReference type="Gene3D" id="2.70.98.10">
    <property type="match status" value="1"/>
</dbReference>
<feature type="domain" description="Glycosyl-hydrolase 97 catalytic" evidence="5">
    <location>
        <begin position="291"/>
        <end position="466"/>
    </location>
</feature>
<keyword evidence="3" id="KW-0106">Calcium</keyword>
<accession>A0AAE3M8I2</accession>
<dbReference type="InterPro" id="IPR029483">
    <property type="entry name" value="GH97_C"/>
</dbReference>
<evidence type="ECO:0000259" key="7">
    <source>
        <dbReference type="Pfam" id="PF14509"/>
    </source>
</evidence>
<comment type="cofactor">
    <cofactor evidence="1">
        <name>Ca(2+)</name>
        <dbReference type="ChEBI" id="CHEBI:29108"/>
    </cofactor>
</comment>
<evidence type="ECO:0000259" key="5">
    <source>
        <dbReference type="Pfam" id="PF10566"/>
    </source>
</evidence>
<keyword evidence="9" id="KW-1185">Reference proteome</keyword>
<evidence type="ECO:0000259" key="6">
    <source>
        <dbReference type="Pfam" id="PF14508"/>
    </source>
</evidence>
<gene>
    <name evidence="8" type="ORF">OM075_20655</name>
</gene>
<feature type="chain" id="PRO_5042250527" evidence="4">
    <location>
        <begin position="22"/>
        <end position="670"/>
    </location>
</feature>
<name>A0AAE3M8I2_9BACT</name>
<dbReference type="SUPFAM" id="SSF51445">
    <property type="entry name" value="(Trans)glycosidases"/>
    <property type="match status" value="1"/>
</dbReference>
<dbReference type="Proteomes" id="UP001209229">
    <property type="component" value="Unassembled WGS sequence"/>
</dbReference>
<sequence length="670" mass="75711">MKNMIKVVIACLLIFNLAACSNTNNTITSPDGKIKLSFHLVQGAPTYQVTYNNDTLVNTSHLGFEFKEQGSMKDQFELIAATVNSADETWQQPWGENKTIRDQYHQIKIELKEAGETGRLLNIFFRAYNDGAAFRYEFPEQKNLKEFVIQNEMTEFNITNNPTTWWIDANYDTYEKLYKSTPMSEAKWVATPVTMVTKNNTHISIHEAALTDYSGMTLKQNESGAYEADLTPWSNGDKVRTKAPMVTPWRTIQIEDSAAELVESNLIVNLNEPCKIEDVSWIEPMKYIGIWWGMHIGTETWYTGPRHGATTEKALADIDFAAANNIEGFVVEGWNHGWAKWGAEGAFDHVTPASDFDLEKVAAYAKEKGVMLIGHHETGGDIPSYEKYIEDAFKMCQRLGMHAVKTGYAGGIFPRGEHHHGQFMVQHYRRVVELAAKYQIMLDVHEPIKPTGIRRTWPNMMTREGVRGMEWNGWSDGNPPSHTVTIPFTRGLAGPTDYTPGTFDILYANAKNRVKWNDQDKGTSRVHTTLAKQIANFVILYSPLQMASDIPTNYEGHPAFQFFRDFNADSDESKVLNGEIGKYITVARRSGEEWFLGSATNEEARTLDVKLSFLEAGKNYKAEIYRDGDDADYLTNPQSYKIETKEVNAETTLKLVLAPGGGQAIRFVKL</sequence>
<evidence type="ECO:0000256" key="3">
    <source>
        <dbReference type="ARBA" id="ARBA00022837"/>
    </source>
</evidence>
<dbReference type="AlphaFoldDB" id="A0AAE3M8I2"/>
<proteinExistence type="predicted"/>
<keyword evidence="4" id="KW-0732">Signal</keyword>
<feature type="domain" description="Glycosyl-hydrolase 97 C-terminal oligomerisation" evidence="7">
    <location>
        <begin position="570"/>
        <end position="667"/>
    </location>
</feature>
<dbReference type="PANTHER" id="PTHR35803">
    <property type="entry name" value="GLUCAN 1,4-ALPHA-GLUCOSIDASE SUSB-RELATED"/>
    <property type="match status" value="1"/>
</dbReference>
<dbReference type="InterPro" id="IPR017853">
    <property type="entry name" value="GH"/>
</dbReference>
<dbReference type="InterPro" id="IPR029486">
    <property type="entry name" value="GH97_N"/>
</dbReference>
<evidence type="ECO:0000313" key="8">
    <source>
        <dbReference type="EMBL" id="MCW3788892.1"/>
    </source>
</evidence>
<dbReference type="InterPro" id="IPR019563">
    <property type="entry name" value="GH97_catalytic"/>
</dbReference>
<dbReference type="InterPro" id="IPR014718">
    <property type="entry name" value="GH-type_carb-bd"/>
</dbReference>
<dbReference type="GO" id="GO:0030246">
    <property type="term" value="F:carbohydrate binding"/>
    <property type="evidence" value="ECO:0007669"/>
    <property type="project" value="InterPro"/>
</dbReference>
<dbReference type="Pfam" id="PF14509">
    <property type="entry name" value="GH97_C"/>
    <property type="match status" value="1"/>
</dbReference>
<feature type="domain" description="Glycosyl-hydrolase 97 N-terminal" evidence="6">
    <location>
        <begin position="27"/>
        <end position="273"/>
    </location>
</feature>
<dbReference type="InterPro" id="IPR013785">
    <property type="entry name" value="Aldolase_TIM"/>
</dbReference>
<dbReference type="PANTHER" id="PTHR35803:SF1">
    <property type="entry name" value="GLUCAN 1,4-ALPHA-GLUCOSIDASE SUSB"/>
    <property type="match status" value="1"/>
</dbReference>
<dbReference type="InterPro" id="IPR052720">
    <property type="entry name" value="Glycosyl_hydrolase_97"/>
</dbReference>
<dbReference type="RefSeq" id="WP_301192448.1">
    <property type="nucleotide sequence ID" value="NZ_JAPDPJ010000070.1"/>
</dbReference>
<keyword evidence="8" id="KW-0378">Hydrolase</keyword>
<dbReference type="Pfam" id="PF10566">
    <property type="entry name" value="Glyco_hydro_97"/>
    <property type="match status" value="1"/>
</dbReference>
<evidence type="ECO:0000256" key="1">
    <source>
        <dbReference type="ARBA" id="ARBA00001913"/>
    </source>
</evidence>
<protein>
    <submittedName>
        <fullName evidence="8">Glycoside hydrolase family 97 protein</fullName>
    </submittedName>
</protein>
<reference evidence="8" key="1">
    <citation type="submission" date="2022-10" db="EMBL/GenBank/DDBJ databases">
        <authorList>
            <person name="Yu W.X."/>
        </authorList>
    </citation>
    <scope>NUCLEOTIDE SEQUENCE</scope>
    <source>
        <strain evidence="8">AAT</strain>
    </source>
</reference>
<evidence type="ECO:0000256" key="4">
    <source>
        <dbReference type="SAM" id="SignalP"/>
    </source>
</evidence>
<comment type="caution">
    <text evidence="8">The sequence shown here is derived from an EMBL/GenBank/DDBJ whole genome shotgun (WGS) entry which is preliminary data.</text>
</comment>
<evidence type="ECO:0000256" key="2">
    <source>
        <dbReference type="ARBA" id="ARBA00011245"/>
    </source>
</evidence>
<organism evidence="8 9">
    <name type="scientific">Plebeiibacterium sediminum</name>
    <dbReference type="NCBI Taxonomy" id="2992112"/>
    <lineage>
        <taxon>Bacteria</taxon>
        <taxon>Pseudomonadati</taxon>
        <taxon>Bacteroidota</taxon>
        <taxon>Bacteroidia</taxon>
        <taxon>Marinilabiliales</taxon>
        <taxon>Marinilabiliaceae</taxon>
        <taxon>Plebeiibacterium</taxon>
    </lineage>
</organism>
<comment type="subunit">
    <text evidence="2">Monomer.</text>
</comment>
<dbReference type="GO" id="GO:0016787">
    <property type="term" value="F:hydrolase activity"/>
    <property type="evidence" value="ECO:0007669"/>
    <property type="project" value="UniProtKB-KW"/>
</dbReference>
<dbReference type="Gene3D" id="3.20.20.70">
    <property type="entry name" value="Aldolase class I"/>
    <property type="match status" value="1"/>
</dbReference>
<feature type="signal peptide" evidence="4">
    <location>
        <begin position="1"/>
        <end position="21"/>
    </location>
</feature>
<dbReference type="Pfam" id="PF14508">
    <property type="entry name" value="GH97_N"/>
    <property type="match status" value="1"/>
</dbReference>
<evidence type="ECO:0000313" key="9">
    <source>
        <dbReference type="Proteomes" id="UP001209229"/>
    </source>
</evidence>